<protein>
    <recommendedName>
        <fullName evidence="2">SprT-like domain-containing protein</fullName>
    </recommendedName>
</protein>
<organism evidence="1">
    <name type="scientific">uncultured marine group II/III euryarchaeote KM3_136_C10</name>
    <dbReference type="NCBI Taxonomy" id="1457867"/>
    <lineage>
        <taxon>Archaea</taxon>
        <taxon>Methanobacteriati</taxon>
        <taxon>Methanobacteriota</taxon>
        <taxon>environmental samples</taxon>
    </lineage>
</organism>
<evidence type="ECO:0000313" key="1">
    <source>
        <dbReference type="EMBL" id="AIF00621.1"/>
    </source>
</evidence>
<accession>A0A075G9D7</accession>
<name>A0A075G9D7_9EURY</name>
<proteinExistence type="predicted"/>
<dbReference type="AlphaFoldDB" id="A0A075G9D7"/>
<sequence>MIRKICDFFKRAKQILWPKVDSCSEVQRFIDVMCAEYDVPAIEVIVKSKQWVSWFAGKGVSACAFWPKDEEDKSGRYIAFDGETCRISGRDRNTPIRIDHRWQVAEKMHTIIHEFIHHYFHHHYGINTQDHCKKFRGMEKQINAEYGIYYVYGSNRYGKHFHNFWGWPYGNSKPTAKDRGWLA</sequence>
<dbReference type="EMBL" id="KF900597">
    <property type="protein sequence ID" value="AIF00621.1"/>
    <property type="molecule type" value="Genomic_DNA"/>
</dbReference>
<evidence type="ECO:0008006" key="2">
    <source>
        <dbReference type="Google" id="ProtNLM"/>
    </source>
</evidence>
<reference evidence="1" key="1">
    <citation type="journal article" date="2014" name="Genome Biol. Evol.">
        <title>Pangenome evidence for extensive interdomain horizontal transfer affecting lineage core and shell genes in uncultured planktonic thaumarchaeota and euryarchaeota.</title>
        <authorList>
            <person name="Deschamps P."/>
            <person name="Zivanovic Y."/>
            <person name="Moreira D."/>
            <person name="Rodriguez-Valera F."/>
            <person name="Lopez-Garcia P."/>
        </authorList>
    </citation>
    <scope>NUCLEOTIDE SEQUENCE</scope>
</reference>